<dbReference type="Pfam" id="PF13205">
    <property type="entry name" value="Big_5"/>
    <property type="match status" value="1"/>
</dbReference>
<dbReference type="InterPro" id="IPR032812">
    <property type="entry name" value="SbsA_Ig"/>
</dbReference>
<evidence type="ECO:0000313" key="3">
    <source>
        <dbReference type="EMBL" id="MBM3330605.1"/>
    </source>
</evidence>
<gene>
    <name evidence="3" type="ORF">FJY68_01980</name>
</gene>
<keyword evidence="1" id="KW-0732">Signal</keyword>
<dbReference type="InterPro" id="IPR036514">
    <property type="entry name" value="SGNH_hydro_sf"/>
</dbReference>
<dbReference type="Gene3D" id="3.40.50.1110">
    <property type="entry name" value="SGNH hydrolase"/>
    <property type="match status" value="1"/>
</dbReference>
<organism evidence="3 4">
    <name type="scientific">candidate division WOR-3 bacterium</name>
    <dbReference type="NCBI Taxonomy" id="2052148"/>
    <lineage>
        <taxon>Bacteria</taxon>
        <taxon>Bacteria division WOR-3</taxon>
    </lineage>
</organism>
<protein>
    <recommendedName>
        <fullName evidence="2">SbsA Ig-like domain-containing protein</fullName>
    </recommendedName>
</protein>
<evidence type="ECO:0000259" key="2">
    <source>
        <dbReference type="Pfam" id="PF13205"/>
    </source>
</evidence>
<dbReference type="AlphaFoldDB" id="A0A937XBG7"/>
<proteinExistence type="predicted"/>
<dbReference type="SUPFAM" id="SSF52266">
    <property type="entry name" value="SGNH hydrolase"/>
    <property type="match status" value="1"/>
</dbReference>
<evidence type="ECO:0000256" key="1">
    <source>
        <dbReference type="ARBA" id="ARBA00022729"/>
    </source>
</evidence>
<accession>A0A937XBG7</accession>
<dbReference type="PROSITE" id="PS51257">
    <property type="entry name" value="PROKAR_LIPOPROTEIN"/>
    <property type="match status" value="1"/>
</dbReference>
<sequence>MLNARRLVPAAMLLAAFACRQPDSTRPRIVATHPASGATGVPTNAQIRLAFSEAMETASVESAFSIVPATGGSFEWVSDSLVYWKPDDLLAVQTSYAFAVDTTAGDVADNRLEPAGPFQFSTGVDTALPATVYMLGRSVMAGWFSHWGGSPYAQDRFTLEYYEVQSPPDIVASARAVIDSLTLCEHPVLFFKLCFVDFVGGDSASAQENLDRNVGYVDSAYAAATRRGLKMIAGNALPQVASATDQWLVWNHRQYNQKLLTLAAQHPGTLEVFDMYAVLANSAGNLNPAYATNSSDSHPNDAGYTALDSAFFLFLEQHY</sequence>
<comment type="caution">
    <text evidence="3">The sequence shown here is derived from an EMBL/GenBank/DDBJ whole genome shotgun (WGS) entry which is preliminary data.</text>
</comment>
<evidence type="ECO:0000313" key="4">
    <source>
        <dbReference type="Proteomes" id="UP000779900"/>
    </source>
</evidence>
<dbReference type="Gene3D" id="2.60.40.3710">
    <property type="match status" value="1"/>
</dbReference>
<name>A0A937XBG7_UNCW3</name>
<reference evidence="3" key="1">
    <citation type="submission" date="2019-03" db="EMBL/GenBank/DDBJ databases">
        <title>Lake Tanganyika Metagenome-Assembled Genomes (MAGs).</title>
        <authorList>
            <person name="Tran P."/>
        </authorList>
    </citation>
    <scope>NUCLEOTIDE SEQUENCE</scope>
    <source>
        <strain evidence="3">K_DeepCast_150m_m2_040</strain>
    </source>
</reference>
<dbReference type="Proteomes" id="UP000779900">
    <property type="component" value="Unassembled WGS sequence"/>
</dbReference>
<dbReference type="EMBL" id="VGIR01000006">
    <property type="protein sequence ID" value="MBM3330605.1"/>
    <property type="molecule type" value="Genomic_DNA"/>
</dbReference>
<feature type="domain" description="SbsA Ig-like" evidence="2">
    <location>
        <begin position="23"/>
        <end position="122"/>
    </location>
</feature>